<keyword evidence="1" id="KW-0808">Transferase</keyword>
<name>A0A934IQN5_9HYPH</name>
<dbReference type="CDD" id="cd06422">
    <property type="entry name" value="NTP_transferase_like_1"/>
    <property type="match status" value="1"/>
</dbReference>
<dbReference type="GO" id="GO:0016779">
    <property type="term" value="F:nucleotidyltransferase activity"/>
    <property type="evidence" value="ECO:0007669"/>
    <property type="project" value="UniProtKB-KW"/>
</dbReference>
<dbReference type="Pfam" id="PF12804">
    <property type="entry name" value="NTP_transf_3"/>
    <property type="match status" value="1"/>
</dbReference>
<evidence type="ECO:0000256" key="3">
    <source>
        <dbReference type="ARBA" id="ARBA00022842"/>
    </source>
</evidence>
<dbReference type="InterPro" id="IPR029044">
    <property type="entry name" value="Nucleotide-diphossugar_trans"/>
</dbReference>
<comment type="caution">
    <text evidence="5">The sequence shown here is derived from an EMBL/GenBank/DDBJ whole genome shotgun (WGS) entry which is preliminary data.</text>
</comment>
<dbReference type="Proteomes" id="UP000609531">
    <property type="component" value="Unassembled WGS sequence"/>
</dbReference>
<dbReference type="InterPro" id="IPR025877">
    <property type="entry name" value="MobA-like_NTP_Trfase"/>
</dbReference>
<dbReference type="Gene3D" id="3.90.550.10">
    <property type="entry name" value="Spore Coat Polysaccharide Biosynthesis Protein SpsA, Chain A"/>
    <property type="match status" value="1"/>
</dbReference>
<keyword evidence="3" id="KW-0460">Magnesium</keyword>
<reference evidence="5" key="1">
    <citation type="submission" date="2020-12" db="EMBL/GenBank/DDBJ databases">
        <title>Bacterial taxonomy.</title>
        <authorList>
            <person name="Pan X."/>
        </authorList>
    </citation>
    <scope>NUCLEOTIDE SEQUENCE</scope>
    <source>
        <strain evidence="5">B2012</strain>
    </source>
</reference>
<accession>A0A934IQN5</accession>
<proteinExistence type="predicted"/>
<feature type="domain" description="MobA-like NTP transferase" evidence="4">
    <location>
        <begin position="2"/>
        <end position="122"/>
    </location>
</feature>
<evidence type="ECO:0000256" key="2">
    <source>
        <dbReference type="ARBA" id="ARBA00022695"/>
    </source>
</evidence>
<evidence type="ECO:0000313" key="6">
    <source>
        <dbReference type="Proteomes" id="UP000609531"/>
    </source>
</evidence>
<organism evidence="5 6">
    <name type="scientific">Acuticoccus mangrovi</name>
    <dbReference type="NCBI Taxonomy" id="2796142"/>
    <lineage>
        <taxon>Bacteria</taxon>
        <taxon>Pseudomonadati</taxon>
        <taxon>Pseudomonadota</taxon>
        <taxon>Alphaproteobacteria</taxon>
        <taxon>Hyphomicrobiales</taxon>
        <taxon>Amorphaceae</taxon>
        <taxon>Acuticoccus</taxon>
    </lineage>
</organism>
<keyword evidence="2" id="KW-0548">Nucleotidyltransferase</keyword>
<dbReference type="PANTHER" id="PTHR43584">
    <property type="entry name" value="NUCLEOTIDYL TRANSFERASE"/>
    <property type="match status" value="1"/>
</dbReference>
<keyword evidence="6" id="KW-1185">Reference proteome</keyword>
<evidence type="ECO:0000313" key="5">
    <source>
        <dbReference type="EMBL" id="MBJ3776843.1"/>
    </source>
</evidence>
<protein>
    <submittedName>
        <fullName evidence="5">Nucleotidyltransferase family protein</fullName>
    </submittedName>
</protein>
<evidence type="ECO:0000256" key="1">
    <source>
        <dbReference type="ARBA" id="ARBA00022679"/>
    </source>
</evidence>
<sequence>MVFAAGRGKRMRPLTATTPKPLIEVAGKALIDHVFDRLEAAGVTRFVVNVHYLADLIEVHARRRAGDRVIISDERAGLLDTGGGLVKAQPHLGDTPFFVANSDTFWIEGASSNLARMMREFDPDRMDGLLLLASTVASVGYDGAGDFEFGTDGRLKRRRERTVAPFVYAGCAIMSPSVLVDPPNGAFSLNVVFDRLLAEGRLFGTRLDGLWMHVGTPAAIGEAERAFVASAA</sequence>
<evidence type="ECO:0000259" key="4">
    <source>
        <dbReference type="Pfam" id="PF12804"/>
    </source>
</evidence>
<dbReference type="SUPFAM" id="SSF53448">
    <property type="entry name" value="Nucleotide-diphospho-sugar transferases"/>
    <property type="match status" value="1"/>
</dbReference>
<dbReference type="PANTHER" id="PTHR43584:SF8">
    <property type="entry name" value="N-ACETYLMURAMATE ALPHA-1-PHOSPHATE URIDYLYLTRANSFERASE"/>
    <property type="match status" value="1"/>
</dbReference>
<dbReference type="EMBL" id="JAEKJA010000011">
    <property type="protein sequence ID" value="MBJ3776843.1"/>
    <property type="molecule type" value="Genomic_DNA"/>
</dbReference>
<dbReference type="AlphaFoldDB" id="A0A934IQN5"/>
<dbReference type="InterPro" id="IPR050065">
    <property type="entry name" value="GlmU-like"/>
</dbReference>
<gene>
    <name evidence="5" type="ORF">JCR33_14145</name>
</gene>